<feature type="region of interest" description="Disordered" evidence="8">
    <location>
        <begin position="152"/>
        <end position="241"/>
    </location>
</feature>
<dbReference type="SUPFAM" id="SSF103088">
    <property type="entry name" value="OmpA-like"/>
    <property type="match status" value="1"/>
</dbReference>
<feature type="compositionally biased region" description="Low complexity" evidence="8">
    <location>
        <begin position="395"/>
        <end position="407"/>
    </location>
</feature>
<protein>
    <submittedName>
        <fullName evidence="11">OmpA family protein</fullName>
    </submittedName>
</protein>
<comment type="subcellular location">
    <subcellularLocation>
        <location evidence="1">Cell membrane</location>
        <topology evidence="1">Single-pass membrane protein</topology>
    </subcellularLocation>
</comment>
<evidence type="ECO:0000256" key="6">
    <source>
        <dbReference type="ARBA" id="ARBA00023136"/>
    </source>
</evidence>
<keyword evidence="4 9" id="KW-0812">Transmembrane</keyword>
<dbReference type="InterPro" id="IPR050330">
    <property type="entry name" value="Bact_OuterMem_StrucFunc"/>
</dbReference>
<feature type="domain" description="OmpA-like" evidence="10">
    <location>
        <begin position="273"/>
        <end position="392"/>
    </location>
</feature>
<feature type="region of interest" description="Disordered" evidence="8">
    <location>
        <begin position="80"/>
        <end position="133"/>
    </location>
</feature>
<evidence type="ECO:0000313" key="11">
    <source>
        <dbReference type="EMBL" id="MCO6051035.1"/>
    </source>
</evidence>
<dbReference type="Pfam" id="PF13677">
    <property type="entry name" value="MotB_plug"/>
    <property type="match status" value="1"/>
</dbReference>
<dbReference type="EMBL" id="JAMXQS010000007">
    <property type="protein sequence ID" value="MCO6051035.1"/>
    <property type="molecule type" value="Genomic_DNA"/>
</dbReference>
<evidence type="ECO:0000259" key="10">
    <source>
        <dbReference type="PROSITE" id="PS51123"/>
    </source>
</evidence>
<evidence type="ECO:0000256" key="9">
    <source>
        <dbReference type="SAM" id="Phobius"/>
    </source>
</evidence>
<dbReference type="PROSITE" id="PS51123">
    <property type="entry name" value="OMPA_2"/>
    <property type="match status" value="1"/>
</dbReference>
<feature type="compositionally biased region" description="Polar residues" evidence="8">
    <location>
        <begin position="188"/>
        <end position="214"/>
    </location>
</feature>
<evidence type="ECO:0000256" key="2">
    <source>
        <dbReference type="ARBA" id="ARBA00008914"/>
    </source>
</evidence>
<keyword evidence="5 9" id="KW-1133">Transmembrane helix</keyword>
<sequence>MSAHAEDGQQPIIIVRRHADHEDGHHGGAWKIAFADFMTALMCFFLVMWLINAANEQTKASVASYFNPVKLVDRNTARKGLEDVGDGKNQAGYEGENATKPAKDDSSVGTGSGGTAGGKASSSTAPQTDSTDASLFADPYAVLAEIASETGTKQNVSDKGDGGAQLSGPATGASGGEAFRDPFAPDFWSQQVAVPGAQASSERGGSQPSETPVATLSEAPKAEAAEAEKANEPKPSEKAEEVAAQLREALAKAFQPGDKAAEGISVTATDRGVVISVTDKLDFGMFQIGSAMPARELVLAMDKIGAAIRDEPEGTISVEGHTDGRPFRSRSYDNWRLSTARAQAAYYMLVRGGIDERRVTSVSGAADRKLKLPNDPMAAENRRIDILIELPAGKSASAAPADSEPSAVLPSPAPRKAGHGGDHG</sequence>
<gene>
    <name evidence="11" type="ORF">NGM99_14725</name>
</gene>
<name>A0ABT1CA32_9HYPH</name>
<evidence type="ECO:0000256" key="5">
    <source>
        <dbReference type="ARBA" id="ARBA00022989"/>
    </source>
</evidence>
<keyword evidence="12" id="KW-1185">Reference proteome</keyword>
<keyword evidence="6 7" id="KW-0472">Membrane</keyword>
<dbReference type="InterPro" id="IPR025713">
    <property type="entry name" value="MotB-like_N_dom"/>
</dbReference>
<dbReference type="Proteomes" id="UP001205906">
    <property type="component" value="Unassembled WGS sequence"/>
</dbReference>
<dbReference type="InterPro" id="IPR036737">
    <property type="entry name" value="OmpA-like_sf"/>
</dbReference>
<feature type="compositionally biased region" description="Basic and acidic residues" evidence="8">
    <location>
        <begin position="220"/>
        <end position="241"/>
    </location>
</feature>
<accession>A0ABT1CA32</accession>
<comment type="similarity">
    <text evidence="2">Belongs to the MotB family.</text>
</comment>
<dbReference type="PANTHER" id="PTHR30329:SF21">
    <property type="entry name" value="LIPOPROTEIN YIAD-RELATED"/>
    <property type="match status" value="1"/>
</dbReference>
<evidence type="ECO:0000256" key="3">
    <source>
        <dbReference type="ARBA" id="ARBA00022475"/>
    </source>
</evidence>
<feature type="transmembrane region" description="Helical" evidence="9">
    <location>
        <begin position="32"/>
        <end position="51"/>
    </location>
</feature>
<evidence type="ECO:0000256" key="1">
    <source>
        <dbReference type="ARBA" id="ARBA00004162"/>
    </source>
</evidence>
<evidence type="ECO:0000256" key="8">
    <source>
        <dbReference type="SAM" id="MobiDB-lite"/>
    </source>
</evidence>
<evidence type="ECO:0000256" key="4">
    <source>
        <dbReference type="ARBA" id="ARBA00022692"/>
    </source>
</evidence>
<reference evidence="11 12" key="1">
    <citation type="submission" date="2022-06" db="EMBL/GenBank/DDBJ databases">
        <title>Mesorhizobium sp. strain RP14 Genome sequencing and assembly.</title>
        <authorList>
            <person name="Kim I."/>
        </authorList>
    </citation>
    <scope>NUCLEOTIDE SEQUENCE [LARGE SCALE GENOMIC DNA]</scope>
    <source>
        <strain evidence="12">RP14(2022)</strain>
    </source>
</reference>
<evidence type="ECO:0000256" key="7">
    <source>
        <dbReference type="PROSITE-ProRule" id="PRU00473"/>
    </source>
</evidence>
<comment type="caution">
    <text evidence="11">The sequence shown here is derived from an EMBL/GenBank/DDBJ whole genome shotgun (WGS) entry which is preliminary data.</text>
</comment>
<dbReference type="RefSeq" id="WP_252820218.1">
    <property type="nucleotide sequence ID" value="NZ_JAMXQS010000007.1"/>
</dbReference>
<feature type="region of interest" description="Disordered" evidence="8">
    <location>
        <begin position="394"/>
        <end position="424"/>
    </location>
</feature>
<dbReference type="PANTHER" id="PTHR30329">
    <property type="entry name" value="STATOR ELEMENT OF FLAGELLAR MOTOR COMPLEX"/>
    <property type="match status" value="1"/>
</dbReference>
<proteinExistence type="inferred from homology"/>
<organism evidence="11 12">
    <name type="scientific">Mesorhizobium liriopis</name>
    <dbReference type="NCBI Taxonomy" id="2953882"/>
    <lineage>
        <taxon>Bacteria</taxon>
        <taxon>Pseudomonadati</taxon>
        <taxon>Pseudomonadota</taxon>
        <taxon>Alphaproteobacteria</taxon>
        <taxon>Hyphomicrobiales</taxon>
        <taxon>Phyllobacteriaceae</taxon>
        <taxon>Mesorhizobium</taxon>
    </lineage>
</organism>
<dbReference type="Gene3D" id="3.30.1330.60">
    <property type="entry name" value="OmpA-like domain"/>
    <property type="match status" value="1"/>
</dbReference>
<evidence type="ECO:0000313" key="12">
    <source>
        <dbReference type="Proteomes" id="UP001205906"/>
    </source>
</evidence>
<keyword evidence="3" id="KW-1003">Cell membrane</keyword>
<dbReference type="Pfam" id="PF00691">
    <property type="entry name" value="OmpA"/>
    <property type="match status" value="1"/>
</dbReference>
<dbReference type="CDD" id="cd07185">
    <property type="entry name" value="OmpA_C-like"/>
    <property type="match status" value="1"/>
</dbReference>
<dbReference type="InterPro" id="IPR006665">
    <property type="entry name" value="OmpA-like"/>
</dbReference>